<protein>
    <submittedName>
        <fullName evidence="2">Uncharacterized protein</fullName>
    </submittedName>
</protein>
<reference evidence="2 3" key="1">
    <citation type="submission" date="2020-08" db="EMBL/GenBank/DDBJ databases">
        <title>A Genomic Blueprint of the Chicken Gut Microbiome.</title>
        <authorList>
            <person name="Gilroy R."/>
            <person name="Ravi A."/>
            <person name="Getino M."/>
            <person name="Pursley I."/>
            <person name="Horton D.L."/>
            <person name="Alikhan N.-F."/>
            <person name="Baker D."/>
            <person name="Gharbi K."/>
            <person name="Hall N."/>
            <person name="Watson M."/>
            <person name="Adriaenssens E.M."/>
            <person name="Foster-Nyarko E."/>
            <person name="Jarju S."/>
            <person name="Secka A."/>
            <person name="Antonio M."/>
            <person name="Oren A."/>
            <person name="Chaudhuri R."/>
            <person name="La Ragione R.M."/>
            <person name="Hildebrand F."/>
            <person name="Pallen M.J."/>
        </authorList>
    </citation>
    <scope>NUCLEOTIDE SEQUENCE [LARGE SCALE GENOMIC DNA]</scope>
    <source>
        <strain evidence="2 3">Sa1CUA4</strain>
    </source>
</reference>
<dbReference type="EMBL" id="JACSPM010000001">
    <property type="protein sequence ID" value="MBD8022829.1"/>
    <property type="molecule type" value="Genomic_DNA"/>
</dbReference>
<keyword evidence="1" id="KW-0732">Signal</keyword>
<evidence type="ECO:0000313" key="2">
    <source>
        <dbReference type="EMBL" id="MBD8022829.1"/>
    </source>
</evidence>
<gene>
    <name evidence="2" type="ORF">H9622_04390</name>
</gene>
<dbReference type="PROSITE" id="PS51257">
    <property type="entry name" value="PROKAR_LIPOPROTEIN"/>
    <property type="match status" value="1"/>
</dbReference>
<dbReference type="RefSeq" id="WP_191764594.1">
    <property type="nucleotide sequence ID" value="NZ_JACSPM010000001.1"/>
</dbReference>
<sequence length="301" mass="31114">MTPRRRVRTAAIVAAALLALALSACAPGGEVPDGEAPAPSTALPDGVTVELQQGRSDVAARQAQVVVRNGTDATLVVGPVEVEDPRFAAPIVRVEERESTIGPGRTVGIRVQLPDVACGQDASEDAGSTVTLDYTLGDAAGRASAGIEDPIGFIEPLHVRDCRAAAVAEAAHVSFTDFDPSPPGEPAALMLGIAPTGRSAVLISGIQTTNLITFEDGGDTAPETFPIGLEVRGGDTGLTEVSLPIVPIRCDPHAVQEDKRGTIFDLEVEVDGEPGEIELAASEDLRGQILTWVADWCGFGA</sequence>
<dbReference type="Proteomes" id="UP000602532">
    <property type="component" value="Unassembled WGS sequence"/>
</dbReference>
<feature type="chain" id="PRO_5046226283" evidence="1">
    <location>
        <begin position="27"/>
        <end position="301"/>
    </location>
</feature>
<evidence type="ECO:0000256" key="1">
    <source>
        <dbReference type="SAM" id="SignalP"/>
    </source>
</evidence>
<evidence type="ECO:0000313" key="3">
    <source>
        <dbReference type="Proteomes" id="UP000602532"/>
    </source>
</evidence>
<accession>A0ABR8X0G6</accession>
<feature type="signal peptide" evidence="1">
    <location>
        <begin position="1"/>
        <end position="26"/>
    </location>
</feature>
<organism evidence="2 3">
    <name type="scientific">Microbacterium gallinarum</name>
    <dbReference type="NCBI Taxonomy" id="2762209"/>
    <lineage>
        <taxon>Bacteria</taxon>
        <taxon>Bacillati</taxon>
        <taxon>Actinomycetota</taxon>
        <taxon>Actinomycetes</taxon>
        <taxon>Micrococcales</taxon>
        <taxon>Microbacteriaceae</taxon>
        <taxon>Microbacterium</taxon>
    </lineage>
</organism>
<comment type="caution">
    <text evidence="2">The sequence shown here is derived from an EMBL/GenBank/DDBJ whole genome shotgun (WGS) entry which is preliminary data.</text>
</comment>
<proteinExistence type="predicted"/>
<keyword evidence="3" id="KW-1185">Reference proteome</keyword>
<name>A0ABR8X0G6_9MICO</name>